<evidence type="ECO:0000256" key="9">
    <source>
        <dbReference type="SAM" id="Phobius"/>
    </source>
</evidence>
<proteinExistence type="inferred from homology"/>
<dbReference type="Pfam" id="PF00230">
    <property type="entry name" value="MIP"/>
    <property type="match status" value="1"/>
</dbReference>
<dbReference type="GO" id="GO:0005886">
    <property type="term" value="C:plasma membrane"/>
    <property type="evidence" value="ECO:0007669"/>
    <property type="project" value="UniProtKB-SubCell"/>
</dbReference>
<dbReference type="InterPro" id="IPR023271">
    <property type="entry name" value="Aquaporin-like"/>
</dbReference>
<dbReference type="RefSeq" id="WP_123918850.1">
    <property type="nucleotide sequence ID" value="NZ_RKRA01000001.1"/>
</dbReference>
<feature type="transmembrane region" description="Helical" evidence="9">
    <location>
        <begin position="43"/>
        <end position="67"/>
    </location>
</feature>
<keyword evidence="11" id="KW-1185">Reference proteome</keyword>
<evidence type="ECO:0000256" key="3">
    <source>
        <dbReference type="ARBA" id="ARBA00022448"/>
    </source>
</evidence>
<dbReference type="InterPro" id="IPR022357">
    <property type="entry name" value="MIP_CS"/>
</dbReference>
<evidence type="ECO:0000256" key="2">
    <source>
        <dbReference type="ARBA" id="ARBA00006175"/>
    </source>
</evidence>
<organism evidence="10 11">
    <name type="scientific">Georgenia muralis</name>
    <dbReference type="NCBI Taxonomy" id="154117"/>
    <lineage>
        <taxon>Bacteria</taxon>
        <taxon>Bacillati</taxon>
        <taxon>Actinomycetota</taxon>
        <taxon>Actinomycetes</taxon>
        <taxon>Micrococcales</taxon>
        <taxon>Bogoriellaceae</taxon>
        <taxon>Georgenia</taxon>
    </lineage>
</organism>
<dbReference type="AlphaFoldDB" id="A0A3N4Z5D7"/>
<evidence type="ECO:0000313" key="10">
    <source>
        <dbReference type="EMBL" id="RPF28549.1"/>
    </source>
</evidence>
<comment type="similarity">
    <text evidence="2 8">Belongs to the MIP/aquaporin (TC 1.A.8) family.</text>
</comment>
<accession>A0A3N4Z5D7</accession>
<dbReference type="GO" id="GO:0015250">
    <property type="term" value="F:water channel activity"/>
    <property type="evidence" value="ECO:0007669"/>
    <property type="project" value="TreeGrafter"/>
</dbReference>
<evidence type="ECO:0000256" key="5">
    <source>
        <dbReference type="ARBA" id="ARBA00022692"/>
    </source>
</evidence>
<gene>
    <name evidence="10" type="ORF">EDD32_3081</name>
</gene>
<evidence type="ECO:0000256" key="7">
    <source>
        <dbReference type="ARBA" id="ARBA00023136"/>
    </source>
</evidence>
<evidence type="ECO:0000256" key="4">
    <source>
        <dbReference type="ARBA" id="ARBA00022475"/>
    </source>
</evidence>
<dbReference type="PRINTS" id="PR00783">
    <property type="entry name" value="MINTRINSICP"/>
</dbReference>
<evidence type="ECO:0000313" key="11">
    <source>
        <dbReference type="Proteomes" id="UP000280726"/>
    </source>
</evidence>
<dbReference type="EMBL" id="RKRA01000001">
    <property type="protein sequence ID" value="RPF28549.1"/>
    <property type="molecule type" value="Genomic_DNA"/>
</dbReference>
<keyword evidence="6 9" id="KW-1133">Transmembrane helix</keyword>
<feature type="transmembrane region" description="Helical" evidence="9">
    <location>
        <begin position="210"/>
        <end position="231"/>
    </location>
</feature>
<dbReference type="NCBIfam" id="TIGR00861">
    <property type="entry name" value="MIP"/>
    <property type="match status" value="1"/>
</dbReference>
<dbReference type="InterPro" id="IPR000425">
    <property type="entry name" value="MIP"/>
</dbReference>
<dbReference type="InterPro" id="IPR034294">
    <property type="entry name" value="Aquaporin_transptr"/>
</dbReference>
<dbReference type="Gene3D" id="1.20.1080.10">
    <property type="entry name" value="Glycerol uptake facilitator protein"/>
    <property type="match status" value="1"/>
</dbReference>
<feature type="transmembrane region" description="Helical" evidence="9">
    <location>
        <begin position="161"/>
        <end position="181"/>
    </location>
</feature>
<feature type="transmembrane region" description="Helical" evidence="9">
    <location>
        <begin position="9"/>
        <end position="31"/>
    </location>
</feature>
<keyword evidence="4" id="KW-1003">Cell membrane</keyword>
<comment type="subcellular location">
    <subcellularLocation>
        <location evidence="1">Cell membrane</location>
        <topology evidence="1">Multi-pass membrane protein</topology>
    </subcellularLocation>
</comment>
<sequence length="249" mass="25005">MNASLLRRLVAEFVGTAILVLFGAGSIVAAMDQGDGTLDYAGLGIVSLAFAFAVTLAVYTVGAISGAHINPAVTIALAVVRRFTWAEVTPYVVAQLAGAVAGALLIVAYAGDRATSSAQVGLTSLATGVSAAQGVLAEGLGTFLLLLVVMAVAVGHSAPAGWAGLIIGLAVATEIMVIGPFTGGSVNPARSFGPYLVNQLFGGSTPWSEYWVYLAGPLVGGGLAAICYELLARPGAAVPQPTTPHNGRP</sequence>
<comment type="caution">
    <text evidence="10">The sequence shown here is derived from an EMBL/GenBank/DDBJ whole genome shotgun (WGS) entry which is preliminary data.</text>
</comment>
<dbReference type="OrthoDB" id="9807293at2"/>
<dbReference type="PANTHER" id="PTHR19139:SF199">
    <property type="entry name" value="MIP17260P"/>
    <property type="match status" value="1"/>
</dbReference>
<keyword evidence="5 8" id="KW-0812">Transmembrane</keyword>
<evidence type="ECO:0000256" key="8">
    <source>
        <dbReference type="RuleBase" id="RU000477"/>
    </source>
</evidence>
<feature type="transmembrane region" description="Helical" evidence="9">
    <location>
        <begin position="131"/>
        <end position="154"/>
    </location>
</feature>
<dbReference type="SUPFAM" id="SSF81338">
    <property type="entry name" value="Aquaporin-like"/>
    <property type="match status" value="1"/>
</dbReference>
<name>A0A3N4Z5D7_9MICO</name>
<keyword evidence="7 9" id="KW-0472">Membrane</keyword>
<feature type="transmembrane region" description="Helical" evidence="9">
    <location>
        <begin position="88"/>
        <end position="111"/>
    </location>
</feature>
<evidence type="ECO:0000256" key="6">
    <source>
        <dbReference type="ARBA" id="ARBA00022989"/>
    </source>
</evidence>
<dbReference type="PROSITE" id="PS00221">
    <property type="entry name" value="MIP"/>
    <property type="match status" value="1"/>
</dbReference>
<reference evidence="10 11" key="1">
    <citation type="submission" date="2018-11" db="EMBL/GenBank/DDBJ databases">
        <title>Sequencing the genomes of 1000 actinobacteria strains.</title>
        <authorList>
            <person name="Klenk H.-P."/>
        </authorList>
    </citation>
    <scope>NUCLEOTIDE SEQUENCE [LARGE SCALE GENOMIC DNA]</scope>
    <source>
        <strain evidence="10 11">DSM 14418</strain>
    </source>
</reference>
<protein>
    <submittedName>
        <fullName evidence="10">Glycerol uptake facilitator protein</fullName>
    </submittedName>
</protein>
<keyword evidence="3 8" id="KW-0813">Transport</keyword>
<dbReference type="PANTHER" id="PTHR19139">
    <property type="entry name" value="AQUAPORIN TRANSPORTER"/>
    <property type="match status" value="1"/>
</dbReference>
<evidence type="ECO:0000256" key="1">
    <source>
        <dbReference type="ARBA" id="ARBA00004651"/>
    </source>
</evidence>
<dbReference type="Proteomes" id="UP000280726">
    <property type="component" value="Unassembled WGS sequence"/>
</dbReference>